<accession>A0A9W7CJ02</accession>
<dbReference type="InterPro" id="IPR009030">
    <property type="entry name" value="Growth_fac_rcpt_cys_sf"/>
</dbReference>
<reference evidence="3" key="1">
    <citation type="journal article" date="2023" name="Commun. Biol.">
        <title>Genome analysis of Parmales, the sister group of diatoms, reveals the evolutionary specialization of diatoms from phago-mixotrophs to photoautotrophs.</title>
        <authorList>
            <person name="Ban H."/>
            <person name="Sato S."/>
            <person name="Yoshikawa S."/>
            <person name="Yamada K."/>
            <person name="Nakamura Y."/>
            <person name="Ichinomiya M."/>
            <person name="Sato N."/>
            <person name="Blanc-Mathieu R."/>
            <person name="Endo H."/>
            <person name="Kuwata A."/>
            <person name="Ogata H."/>
        </authorList>
    </citation>
    <scope>NUCLEOTIDE SEQUENCE [LARGE SCALE GENOMIC DNA]</scope>
    <source>
        <strain evidence="3">NIES 3700</strain>
    </source>
</reference>
<keyword evidence="1" id="KW-0732">Signal</keyword>
<dbReference type="SUPFAM" id="SSF57184">
    <property type="entry name" value="Growth factor receptor domain"/>
    <property type="match status" value="2"/>
</dbReference>
<name>A0A9W7CJ02_9STRA</name>
<dbReference type="AlphaFoldDB" id="A0A9W7CJ02"/>
<dbReference type="InterPro" id="IPR011050">
    <property type="entry name" value="Pectin_lyase_fold/virulence"/>
</dbReference>
<evidence type="ECO:0000313" key="3">
    <source>
        <dbReference type="Proteomes" id="UP001165122"/>
    </source>
</evidence>
<dbReference type="PANTHER" id="PTHR46967:SF2">
    <property type="entry name" value="SUSHI, VON WILLEBRAND FACTOR TYPE A, EGF AND PENTRAXIN DOMAIN-CONTAINING PROTEIN 1-LIKE"/>
    <property type="match status" value="1"/>
</dbReference>
<evidence type="ECO:0008006" key="4">
    <source>
        <dbReference type="Google" id="ProtNLM"/>
    </source>
</evidence>
<comment type="caution">
    <text evidence="2">The sequence shown here is derived from an EMBL/GenBank/DDBJ whole genome shotgun (WGS) entry which is preliminary data.</text>
</comment>
<dbReference type="EMBL" id="BRXW01000111">
    <property type="protein sequence ID" value="GMI07372.1"/>
    <property type="molecule type" value="Genomic_DNA"/>
</dbReference>
<feature type="chain" id="PRO_5040752461" description="TNFR-Cys domain-containing protein" evidence="1">
    <location>
        <begin position="18"/>
        <end position="698"/>
    </location>
</feature>
<dbReference type="OrthoDB" id="65776at2759"/>
<protein>
    <recommendedName>
        <fullName evidence="4">TNFR-Cys domain-containing protein</fullName>
    </recommendedName>
</protein>
<gene>
    <name evidence="2" type="ORF">TrLO_g7543</name>
</gene>
<keyword evidence="3" id="KW-1185">Reference proteome</keyword>
<dbReference type="Gene3D" id="2.10.50.10">
    <property type="entry name" value="Tumor Necrosis Factor Receptor, subunit A, domain 2"/>
    <property type="match status" value="3"/>
</dbReference>
<organism evidence="2 3">
    <name type="scientific">Triparma laevis f. longispina</name>
    <dbReference type="NCBI Taxonomy" id="1714387"/>
    <lineage>
        <taxon>Eukaryota</taxon>
        <taxon>Sar</taxon>
        <taxon>Stramenopiles</taxon>
        <taxon>Ochrophyta</taxon>
        <taxon>Bolidophyceae</taxon>
        <taxon>Parmales</taxon>
        <taxon>Triparmaceae</taxon>
        <taxon>Triparma</taxon>
    </lineage>
</organism>
<evidence type="ECO:0000256" key="1">
    <source>
        <dbReference type="SAM" id="SignalP"/>
    </source>
</evidence>
<proteinExistence type="predicted"/>
<dbReference type="SUPFAM" id="SSF51126">
    <property type="entry name" value="Pectin lyase-like"/>
    <property type="match status" value="1"/>
</dbReference>
<sequence>MMIRLFLLMSILFTADSCGSGRYCASENMFGTNQCSDCPAGYYCPGQSDSWACWGEGESGDNAPKNQCPAGTFSLVRSSTCSQCPAGTDSLEGSTTCSDVCVASTSPSDDGSDGNFYCINGGTVGGYPWSCTCTSCNTGFGGSNCESEIVVVDSHNALFHAISNAVWSGGTTGNNIVPNGAIVRAAQGTYIGAPYSTSNKVYAIDDIYFSLICSSSPHSCILDGADSRRIMYISGTSSQTLTIAGMTFKDGNSGAYDGGGMYIGSSALVSIQTCKFVSCSAGHDGGGIHAMATVNIYTTTFSDNSASLGNAIATYSGGDVTIHSTCPPNWTGNPTEGSSLQATEVLMLGKISYPRNSYDLGTCNLSCSAGKYRSSGPCFDCDAGNFSSVEGSISCLSCSAGQYSGPGSTGCSNCTVGKYLTESTTGVETSACSICAAGTYSSSPASPLCTVCPAGKYIADKAEDPSLHDSISDCQMCSAGTKLEDDGDTASLHDSAEDCVQCGPNFYSNEEETQMTSCKQCPGDEVSPAGASKCSSCPAGYDCSGGETAPCDAGTYSNGDTHNSTPAVPCQPCEKGYSCPGGTDHSPCRQGSYQPDPSKSTCLSCPAGKYQLNPGNDTCADCTVGHFCPERTVNPIPCGSAALYCPLNSDIVQAVKEGNYSTGGTEIKRHGEAICEAGFACNGGVKSSCGSNGPSLVA</sequence>
<evidence type="ECO:0000313" key="2">
    <source>
        <dbReference type="EMBL" id="GMI07372.1"/>
    </source>
</evidence>
<dbReference type="PANTHER" id="PTHR46967">
    <property type="entry name" value="INSULIN-LIKE GROWTH FACTOR BINDING PROTEIN,N-TERMINAL"/>
    <property type="match status" value="1"/>
</dbReference>
<dbReference type="Proteomes" id="UP001165122">
    <property type="component" value="Unassembled WGS sequence"/>
</dbReference>
<feature type="signal peptide" evidence="1">
    <location>
        <begin position="1"/>
        <end position="17"/>
    </location>
</feature>
<dbReference type="SMART" id="SM01411">
    <property type="entry name" value="Ephrin_rec_like"/>
    <property type="match status" value="6"/>
</dbReference>